<dbReference type="GO" id="GO:0004674">
    <property type="term" value="F:protein serine/threonine kinase activity"/>
    <property type="evidence" value="ECO:0007669"/>
    <property type="project" value="UniProtKB-KW"/>
</dbReference>
<evidence type="ECO:0000256" key="4">
    <source>
        <dbReference type="ARBA" id="ARBA00022741"/>
    </source>
</evidence>
<keyword evidence="5 11" id="KW-0418">Kinase</keyword>
<dbReference type="PROSITE" id="PS50011">
    <property type="entry name" value="PROTEIN_KINASE_DOM"/>
    <property type="match status" value="1"/>
</dbReference>
<reference evidence="12" key="1">
    <citation type="submission" date="2017-01" db="EMBL/GenBank/DDBJ databases">
        <authorList>
            <person name="Wang Y."/>
            <person name="White M."/>
            <person name="Kvist S."/>
            <person name="Moncalvo J.-M."/>
        </authorList>
    </citation>
    <scope>NUCLEOTIDE SEQUENCE [LARGE SCALE GENOMIC DNA]</scope>
    <source>
        <strain evidence="12">ID-206-W2</strain>
    </source>
</reference>
<evidence type="ECO:0000313" key="11">
    <source>
        <dbReference type="EMBL" id="OMJ12048.1"/>
    </source>
</evidence>
<organism evidence="11 12">
    <name type="scientific">Smittium culicis</name>
    <dbReference type="NCBI Taxonomy" id="133412"/>
    <lineage>
        <taxon>Eukaryota</taxon>
        <taxon>Fungi</taxon>
        <taxon>Fungi incertae sedis</taxon>
        <taxon>Zoopagomycota</taxon>
        <taxon>Kickxellomycotina</taxon>
        <taxon>Harpellomycetes</taxon>
        <taxon>Harpellales</taxon>
        <taxon>Legeriomycetaceae</taxon>
        <taxon>Smittium</taxon>
    </lineage>
</organism>
<evidence type="ECO:0000256" key="1">
    <source>
        <dbReference type="ARBA" id="ARBA00012513"/>
    </source>
</evidence>
<dbReference type="PROSITE" id="PS00107">
    <property type="entry name" value="PROTEIN_KINASE_ATP"/>
    <property type="match status" value="1"/>
</dbReference>
<feature type="binding site" evidence="9">
    <location>
        <position position="68"/>
    </location>
    <ligand>
        <name>ATP</name>
        <dbReference type="ChEBI" id="CHEBI:30616"/>
    </ligand>
</feature>
<proteinExistence type="predicted"/>
<dbReference type="SUPFAM" id="SSF56112">
    <property type="entry name" value="Protein kinase-like (PK-like)"/>
    <property type="match status" value="1"/>
</dbReference>
<name>A0A1R1XBS3_9FUNG</name>
<dbReference type="Gene3D" id="1.10.510.10">
    <property type="entry name" value="Transferase(Phosphotransferase) domain 1"/>
    <property type="match status" value="2"/>
</dbReference>
<keyword evidence="12" id="KW-1185">Reference proteome</keyword>
<keyword evidence="6 9" id="KW-0067">ATP-binding</keyword>
<dbReference type="Proteomes" id="UP000187429">
    <property type="component" value="Unassembled WGS sequence"/>
</dbReference>
<evidence type="ECO:0000256" key="7">
    <source>
        <dbReference type="ARBA" id="ARBA00047899"/>
    </source>
</evidence>
<comment type="caution">
    <text evidence="11">The sequence shown here is derived from an EMBL/GenBank/DDBJ whole genome shotgun (WGS) entry which is preliminary data.</text>
</comment>
<evidence type="ECO:0000256" key="3">
    <source>
        <dbReference type="ARBA" id="ARBA00022679"/>
    </source>
</evidence>
<sequence length="596" mass="68050">MHRIKRTVCPLDSEIDSHLSKLFDDESENIKVNRYNRYKKINDLGKGSSGEVISAIETGTGKLVAIKKSSLSSRRLQSLESFLLESESTYDKTLDYKVSLVEYLLVNSNISHPNIIQLHEYVYDSKSRSSYLVMECCRSSLYHAISANGFSFSIREKINIFNQICCGLEFLHNTGIAHRDLKLENICVDLKGNAKIIDFDVSIFEIEKLQSIGIRLDGFDTGSNFNKNTSSTQLIRKKEFLRNIEEKINQERNVVNNETCSVDDVVKIKETYQKCNLNSKFYNINHWKYNISMKKRHSSCSKYTGYHESSGSNQYYSDDSSASGYSVVEYKDIIDHPNLTASLGEKSTNFKHIKISIKGENNNTKRRIIHRMKVLARETRFRMLNIKNALKNKINKNKPTDISNKTKKPLDTLKSSINGLESAEESLFDNSSGFSQVEPSRLKLYQPEQLLNIIDISKHVFSNSNASEYNENVEVLVGTKNYIAPEIFECKYSGINKMVDPYAADIWSLGILLLALITTHFPWKIAIPEVSHNFREFSISGFSKRCMYFSEMMGSLEVDDDNVEYIIIALASMLNPKTPSRRKIDRVDMPISSSST</sequence>
<evidence type="ECO:0000256" key="2">
    <source>
        <dbReference type="ARBA" id="ARBA00022527"/>
    </source>
</evidence>
<dbReference type="EMBL" id="LSSM01005735">
    <property type="protein sequence ID" value="OMJ12048.1"/>
    <property type="molecule type" value="Genomic_DNA"/>
</dbReference>
<evidence type="ECO:0000256" key="6">
    <source>
        <dbReference type="ARBA" id="ARBA00022840"/>
    </source>
</evidence>
<evidence type="ECO:0000259" key="10">
    <source>
        <dbReference type="PROSITE" id="PS50011"/>
    </source>
</evidence>
<dbReference type="EC" id="2.7.11.1" evidence="1"/>
<evidence type="ECO:0000256" key="8">
    <source>
        <dbReference type="ARBA" id="ARBA00048679"/>
    </source>
</evidence>
<dbReference type="OrthoDB" id="4062651at2759"/>
<feature type="domain" description="Protein kinase" evidence="10">
    <location>
        <begin position="38"/>
        <end position="596"/>
    </location>
</feature>
<dbReference type="GO" id="GO:0005524">
    <property type="term" value="F:ATP binding"/>
    <property type="evidence" value="ECO:0007669"/>
    <property type="project" value="UniProtKB-UniRule"/>
</dbReference>
<comment type="catalytic activity">
    <reaction evidence="7">
        <text>L-threonyl-[protein] + ATP = O-phospho-L-threonyl-[protein] + ADP + H(+)</text>
        <dbReference type="Rhea" id="RHEA:46608"/>
        <dbReference type="Rhea" id="RHEA-COMP:11060"/>
        <dbReference type="Rhea" id="RHEA-COMP:11605"/>
        <dbReference type="ChEBI" id="CHEBI:15378"/>
        <dbReference type="ChEBI" id="CHEBI:30013"/>
        <dbReference type="ChEBI" id="CHEBI:30616"/>
        <dbReference type="ChEBI" id="CHEBI:61977"/>
        <dbReference type="ChEBI" id="CHEBI:456216"/>
        <dbReference type="EC" id="2.7.11.1"/>
    </reaction>
</comment>
<keyword evidence="2" id="KW-0723">Serine/threonine-protein kinase</keyword>
<dbReference type="InterPro" id="IPR008271">
    <property type="entry name" value="Ser/Thr_kinase_AS"/>
</dbReference>
<dbReference type="SMART" id="SM00220">
    <property type="entry name" value="S_TKc"/>
    <property type="match status" value="1"/>
</dbReference>
<dbReference type="CDD" id="cd00180">
    <property type="entry name" value="PKc"/>
    <property type="match status" value="1"/>
</dbReference>
<dbReference type="InterPro" id="IPR017441">
    <property type="entry name" value="Protein_kinase_ATP_BS"/>
</dbReference>
<protein>
    <recommendedName>
        <fullName evidence="1">non-specific serine/threonine protein kinase</fullName>
        <ecNumber evidence="1">2.7.11.1</ecNumber>
    </recommendedName>
</protein>
<keyword evidence="4 9" id="KW-0547">Nucleotide-binding</keyword>
<evidence type="ECO:0000256" key="9">
    <source>
        <dbReference type="PROSITE-ProRule" id="PRU10141"/>
    </source>
</evidence>
<dbReference type="AlphaFoldDB" id="A0A1R1XBS3"/>
<comment type="catalytic activity">
    <reaction evidence="8">
        <text>L-seryl-[protein] + ATP = O-phospho-L-seryl-[protein] + ADP + H(+)</text>
        <dbReference type="Rhea" id="RHEA:17989"/>
        <dbReference type="Rhea" id="RHEA-COMP:9863"/>
        <dbReference type="Rhea" id="RHEA-COMP:11604"/>
        <dbReference type="ChEBI" id="CHEBI:15378"/>
        <dbReference type="ChEBI" id="CHEBI:29999"/>
        <dbReference type="ChEBI" id="CHEBI:30616"/>
        <dbReference type="ChEBI" id="CHEBI:83421"/>
        <dbReference type="ChEBI" id="CHEBI:456216"/>
        <dbReference type="EC" id="2.7.11.1"/>
    </reaction>
</comment>
<dbReference type="Pfam" id="PF00069">
    <property type="entry name" value="Pkinase"/>
    <property type="match status" value="2"/>
</dbReference>
<dbReference type="PANTHER" id="PTHR24343">
    <property type="entry name" value="SERINE/THREONINE KINASE"/>
    <property type="match status" value="1"/>
</dbReference>
<dbReference type="InterPro" id="IPR000719">
    <property type="entry name" value="Prot_kinase_dom"/>
</dbReference>
<dbReference type="PROSITE" id="PS00108">
    <property type="entry name" value="PROTEIN_KINASE_ST"/>
    <property type="match status" value="1"/>
</dbReference>
<keyword evidence="3" id="KW-0808">Transferase</keyword>
<gene>
    <name evidence="11" type="ORF">AYI69_g9585</name>
</gene>
<evidence type="ECO:0000256" key="5">
    <source>
        <dbReference type="ARBA" id="ARBA00022777"/>
    </source>
</evidence>
<evidence type="ECO:0000313" key="12">
    <source>
        <dbReference type="Proteomes" id="UP000187429"/>
    </source>
</evidence>
<accession>A0A1R1XBS3</accession>
<dbReference type="InterPro" id="IPR011009">
    <property type="entry name" value="Kinase-like_dom_sf"/>
</dbReference>